<dbReference type="InterPro" id="IPR029753">
    <property type="entry name" value="D-isomer_DH_CS"/>
</dbReference>
<sequence>MQILMTQSGYDRIRDRLAPLAAGHQIVTVSANDVFEMDGRPVDPEAVNPEVVWLSLDSRASGLFRTLAVRLLKSPATRWTQVFSAGLDDPSFQKFMAKGVRISKSSSQAVPIAEYVVGHAVSLLVPIEAQRDAQAAHEWRHTPWREVGHTRWLLVGYGSIGREIARRIKPFGVDLTVVRRSKTETELADRVVTQAELPAVLPEADVVVLACPLTDETRGMADPAFFAAMKPGAMLINIGRGALVDEDALRAGLDRDQPGRAVLDVFATEPLPADSWFWDHPKVRVSAHTSNAGDGNVGRGDALFLENLRRYLAGEALLNEAQPREVGL</sequence>
<dbReference type="OrthoDB" id="9793626at2"/>
<dbReference type="SUPFAM" id="SSF51735">
    <property type="entry name" value="NAD(P)-binding Rossmann-fold domains"/>
    <property type="match status" value="1"/>
</dbReference>
<comment type="caution">
    <text evidence="4">The sequence shown here is derived from an EMBL/GenBank/DDBJ whole genome shotgun (WGS) entry which is preliminary data.</text>
</comment>
<dbReference type="EMBL" id="QFYP01000001">
    <property type="protein sequence ID" value="RAK61261.1"/>
    <property type="molecule type" value="Genomic_DNA"/>
</dbReference>
<reference evidence="5" key="1">
    <citation type="submission" date="2018-05" db="EMBL/GenBank/DDBJ databases">
        <authorList>
            <person name="Li X."/>
        </authorList>
    </citation>
    <scope>NUCLEOTIDE SEQUENCE [LARGE SCALE GENOMIC DNA]</scope>
    <source>
        <strain evidence="5">HKS-05</strain>
    </source>
</reference>
<name>A0A328B4D3_9CAUL</name>
<feature type="domain" description="D-isomer specific 2-hydroxyacid dehydrogenase NAD-binding" evidence="3">
    <location>
        <begin position="119"/>
        <end position="289"/>
    </location>
</feature>
<keyword evidence="5" id="KW-1185">Reference proteome</keyword>
<evidence type="ECO:0000256" key="2">
    <source>
        <dbReference type="ARBA" id="ARBA00023027"/>
    </source>
</evidence>
<dbReference type="Proteomes" id="UP000249842">
    <property type="component" value="Unassembled WGS sequence"/>
</dbReference>
<evidence type="ECO:0000259" key="3">
    <source>
        <dbReference type="Pfam" id="PF02826"/>
    </source>
</evidence>
<dbReference type="RefSeq" id="WP_111458553.1">
    <property type="nucleotide sequence ID" value="NZ_QFYP01000001.1"/>
</dbReference>
<gene>
    <name evidence="4" type="ORF">DJ021_16355</name>
</gene>
<protein>
    <recommendedName>
        <fullName evidence="3">D-isomer specific 2-hydroxyacid dehydrogenase NAD-binding domain-containing protein</fullName>
    </recommendedName>
</protein>
<keyword evidence="2" id="KW-0520">NAD</keyword>
<dbReference type="PANTHER" id="PTHR43333">
    <property type="entry name" value="2-HACID_DH_C DOMAIN-CONTAINING PROTEIN"/>
    <property type="match status" value="1"/>
</dbReference>
<accession>A0A328B4D3</accession>
<dbReference type="GO" id="GO:0016616">
    <property type="term" value="F:oxidoreductase activity, acting on the CH-OH group of donors, NAD or NADP as acceptor"/>
    <property type="evidence" value="ECO:0007669"/>
    <property type="project" value="UniProtKB-ARBA"/>
</dbReference>
<dbReference type="InterPro" id="IPR006140">
    <property type="entry name" value="D-isomer_DH_NAD-bd"/>
</dbReference>
<evidence type="ECO:0000313" key="5">
    <source>
        <dbReference type="Proteomes" id="UP000249842"/>
    </source>
</evidence>
<dbReference type="AlphaFoldDB" id="A0A328B4D3"/>
<keyword evidence="1" id="KW-0560">Oxidoreductase</keyword>
<dbReference type="Gene3D" id="3.40.50.720">
    <property type="entry name" value="NAD(P)-binding Rossmann-like Domain"/>
    <property type="match status" value="2"/>
</dbReference>
<dbReference type="PANTHER" id="PTHR43333:SF1">
    <property type="entry name" value="D-ISOMER SPECIFIC 2-HYDROXYACID DEHYDROGENASE NAD-BINDING DOMAIN-CONTAINING PROTEIN"/>
    <property type="match status" value="1"/>
</dbReference>
<dbReference type="CDD" id="cd05300">
    <property type="entry name" value="2-Hacid_dh_1"/>
    <property type="match status" value="1"/>
</dbReference>
<organism evidence="4 5">
    <name type="scientific">Phenylobacterium hankyongense</name>
    <dbReference type="NCBI Taxonomy" id="1813876"/>
    <lineage>
        <taxon>Bacteria</taxon>
        <taxon>Pseudomonadati</taxon>
        <taxon>Pseudomonadota</taxon>
        <taxon>Alphaproteobacteria</taxon>
        <taxon>Caulobacterales</taxon>
        <taxon>Caulobacteraceae</taxon>
        <taxon>Phenylobacterium</taxon>
    </lineage>
</organism>
<evidence type="ECO:0000256" key="1">
    <source>
        <dbReference type="ARBA" id="ARBA00023002"/>
    </source>
</evidence>
<dbReference type="Pfam" id="PF02826">
    <property type="entry name" value="2-Hacid_dh_C"/>
    <property type="match status" value="1"/>
</dbReference>
<proteinExistence type="predicted"/>
<evidence type="ECO:0000313" key="4">
    <source>
        <dbReference type="EMBL" id="RAK61261.1"/>
    </source>
</evidence>
<dbReference type="GO" id="GO:0051287">
    <property type="term" value="F:NAD binding"/>
    <property type="evidence" value="ECO:0007669"/>
    <property type="project" value="InterPro"/>
</dbReference>
<dbReference type="InterPro" id="IPR036291">
    <property type="entry name" value="NAD(P)-bd_dom_sf"/>
</dbReference>
<dbReference type="PROSITE" id="PS00671">
    <property type="entry name" value="D_2_HYDROXYACID_DH_3"/>
    <property type="match status" value="1"/>
</dbReference>